<dbReference type="CDD" id="cd00055">
    <property type="entry name" value="EGF_Lam"/>
    <property type="match status" value="9"/>
</dbReference>
<keyword evidence="6" id="KW-0325">Glycoprotein</keyword>
<keyword evidence="3 12" id="KW-0732">Signal</keyword>
<dbReference type="Proteomes" id="UP001432027">
    <property type="component" value="Unassembled WGS sequence"/>
</dbReference>
<feature type="non-terminal residue" evidence="16">
    <location>
        <position position="1"/>
    </location>
</feature>
<evidence type="ECO:0000256" key="4">
    <source>
        <dbReference type="ARBA" id="ARBA00022737"/>
    </source>
</evidence>
<feature type="domain" description="Laminin N-terminal" evidence="15">
    <location>
        <begin position="48"/>
        <end position="287"/>
    </location>
</feature>
<name>A0AAV5SD58_9BILA</name>
<evidence type="ECO:0000256" key="1">
    <source>
        <dbReference type="ARBA" id="ARBA00004613"/>
    </source>
</evidence>
<evidence type="ECO:0000313" key="16">
    <source>
        <dbReference type="EMBL" id="GMS80477.1"/>
    </source>
</evidence>
<feature type="disulfide bond" evidence="9">
    <location>
        <begin position="423"/>
        <end position="432"/>
    </location>
</feature>
<keyword evidence="17" id="KW-1185">Reference proteome</keyword>
<dbReference type="GO" id="GO:0005604">
    <property type="term" value="C:basement membrane"/>
    <property type="evidence" value="ECO:0007669"/>
    <property type="project" value="TreeGrafter"/>
</dbReference>
<dbReference type="FunFam" id="2.10.25.10:FF:000166">
    <property type="entry name" value="laminin subunit gamma-1"/>
    <property type="match status" value="1"/>
</dbReference>
<evidence type="ECO:0000259" key="13">
    <source>
        <dbReference type="PROSITE" id="PS50027"/>
    </source>
</evidence>
<dbReference type="PRINTS" id="PR00011">
    <property type="entry name" value="EGFLAMININ"/>
</dbReference>
<evidence type="ECO:0000256" key="6">
    <source>
        <dbReference type="ARBA" id="ARBA00023180"/>
    </source>
</evidence>
<proteinExistence type="predicted"/>
<dbReference type="InterPro" id="IPR000034">
    <property type="entry name" value="Laminin_IV"/>
</dbReference>
<feature type="domain" description="Laminin EGF-like" evidence="13">
    <location>
        <begin position="450"/>
        <end position="502"/>
    </location>
</feature>
<evidence type="ECO:0000256" key="11">
    <source>
        <dbReference type="SAM" id="MobiDB-lite"/>
    </source>
</evidence>
<feature type="disulfide bond" evidence="9">
    <location>
        <begin position="312"/>
        <end position="321"/>
    </location>
</feature>
<feature type="coiled-coil region" evidence="10">
    <location>
        <begin position="1580"/>
        <end position="1607"/>
    </location>
</feature>
<dbReference type="FunFam" id="2.10.25.10:FF:000758">
    <property type="entry name" value="Laminin subunit gamma 1"/>
    <property type="match status" value="1"/>
</dbReference>
<dbReference type="GO" id="GO:0009887">
    <property type="term" value="P:animal organ morphogenesis"/>
    <property type="evidence" value="ECO:0007669"/>
    <property type="project" value="TreeGrafter"/>
</dbReference>
<dbReference type="InterPro" id="IPR002049">
    <property type="entry name" value="LE_dom"/>
</dbReference>
<keyword evidence="4" id="KW-0677">Repeat</keyword>
<sequence>GTGRRKSFLLLIPLLVWLIDAQPASQYPSVDPNHFGADGNPCFARDGSPQRCVPDFINAAYNREVTVTNTCGEKERTKFCVQSGHSGLRSVCDICDARHPSFAHPPHYLTDFNNANNETWWQSETMHEGIQYPNSVNLTLVLGKTFDITYIRLKFISPRPESFVIYKRTSPDSEWEPWQYYSGSCRATFQLPDKAPILPGNEAVAQCTKEFSDISPITGGNIAFSTLEGRPSAHAFEDSEVLQQHVTASAIMVSFIRLNTFGDEVFGDPQVQQSYFYAVSDIAIGGRCKCNGHASSCVQSTGDGISRLVCQCQHGTQGADCNECQPGFNDRPWKPATSLEANECLQCNCSGLSNRCFFDKELFEKTGHGGHCTDCQGNTQGVHCEECVPNHYRRGETNYCVACGCNEQGSLNTQCNDEGQCQCKPGVGGKHCDQCLPGFYDFGPNGCKDCKCHVQGSFNNDPLCDPVTGVCTCKTNVEGRDCGKCKPGYFDLSASNQYGCAPCFCFGHSSVCATAEGYYASNISSVFNHDKQKWTAISDGRPVDTQWAELDKAVAVSDARGGMTYFLAPEQFLGDQRSSYNQDIILSLRVNQEGPRPTTKDIIIVGGDGKELSIPIFAQDQNVPSSTHATTYKFRLHADPEYHWHPRLYELDFIGVLSNITAIKIRATYSPNDIGFLHQFHMGSAALTASSEDPRAAPWVEHCQCMEGFVGQFCESCAPGYRREVRFGGSFNRCIKCDCHGHSDSCDAESGACICEHHTTGDTCERCERGFYGNALSGTADDCQSCPCPDGGPCTVHSDGDVVCTDCPKGYTGRRCDECIDDYFGNPKEQVACTECACNGNVDPNSIGNCDKLTGECRKCVYNTIGAHCERCKPGYWGDALKDPKGDCRACACYVAGTVRPSHDYDVLECALEDGQCDCLPNVIGLQCDTCKPGFFNITSGAGCESCGCDELGSTDSSCDLQTGQCSCKPGVVGRKCDQCAPYHFGFSAEGCRPCECEPIGAESPQCDVVTGQCLCRDHIQGRRCDECVENRFDLRGGCKPCDDCYTLIQSRVNTFRASIGALNNTLNEIIENPAPVDDDEFKSKVDNVGQEVSKLVKEVEKTLAADEAAIVGKVAQLKKDVKDAMKNVKEVDSLVESTKMTAGEASSSLQRWKIIHKQAKDELERVLSYLETEGNAQLAAAEKASKQFGEQNEQMSKLAEKARSEAEKQEKKAAEIEKMANEAYTQAKQAHNEAKEAIFGGQNISRQIAEMKQKEEELKVSLERTKELAQEQKKAADSANQAAAEALTTVEGLKLPNVDPRKLREESDRLIKEAKEAKEAIENEAANNRGIEEEAERLREAARASLQGANDQQNVADSMMADVDAARVRAEDAVNSVDETLKDAKNTFDTLNEFDERTQKNKAEALKELENLPKIEETIKKADETTNEAKQAIGNAREDADRSKDLAVRAEEDAKKVAEEAKKLREAAGESKKSAEGLKKDSTDLETELEKLNTTLEIYKKQTEEDRVLATESVRKASLAEKAAKEAMNSTSTEVEKVKAIIAKLNAVEDVSNSELDELEKMCEDAEAWLGIPEREAELSSMRDEKSKMEGAINDIKRELLELKRELDTMDFISSNLPSQCFNPIQLEQEGQKKRRR</sequence>
<evidence type="ECO:0000256" key="9">
    <source>
        <dbReference type="PROSITE-ProRule" id="PRU00460"/>
    </source>
</evidence>
<dbReference type="GO" id="GO:0007411">
    <property type="term" value="P:axon guidance"/>
    <property type="evidence" value="ECO:0007669"/>
    <property type="project" value="TreeGrafter"/>
</dbReference>
<dbReference type="GO" id="GO:0009888">
    <property type="term" value="P:tissue development"/>
    <property type="evidence" value="ECO:0007669"/>
    <property type="project" value="TreeGrafter"/>
</dbReference>
<dbReference type="PROSITE" id="PS51115">
    <property type="entry name" value="LAMININ_IVA"/>
    <property type="match status" value="1"/>
</dbReference>
<feature type="disulfide bond" evidence="9">
    <location>
        <begin position="995"/>
        <end position="1007"/>
    </location>
</feature>
<dbReference type="PROSITE" id="PS51117">
    <property type="entry name" value="LAMININ_NTER"/>
    <property type="match status" value="1"/>
</dbReference>
<keyword evidence="7 9" id="KW-0424">Laminin EGF-like domain</keyword>
<comment type="subcellular location">
    <subcellularLocation>
        <location evidence="1">Secreted</location>
    </subcellularLocation>
</comment>
<feature type="region of interest" description="Disordered" evidence="11">
    <location>
        <begin position="1616"/>
        <end position="1638"/>
    </location>
</feature>
<feature type="domain" description="Laminin EGF-like" evidence="13">
    <location>
        <begin position="737"/>
        <end position="785"/>
    </location>
</feature>
<feature type="disulfide bond" evidence="9">
    <location>
        <begin position="919"/>
        <end position="928"/>
    </location>
</feature>
<evidence type="ECO:0000256" key="8">
    <source>
        <dbReference type="ARBA" id="ARBA00065619"/>
    </source>
</evidence>
<evidence type="ECO:0000259" key="15">
    <source>
        <dbReference type="PROSITE" id="PS51117"/>
    </source>
</evidence>
<evidence type="ECO:0000256" key="7">
    <source>
        <dbReference type="ARBA" id="ARBA00023292"/>
    </source>
</evidence>
<feature type="coiled-coil region" evidence="10">
    <location>
        <begin position="1182"/>
        <end position="1388"/>
    </location>
</feature>
<feature type="chain" id="PRO_5043775351" description="Lam-2" evidence="12">
    <location>
        <begin position="22"/>
        <end position="1638"/>
    </location>
</feature>
<dbReference type="Gene3D" id="2.60.120.260">
    <property type="entry name" value="Galactose-binding domain-like"/>
    <property type="match status" value="1"/>
</dbReference>
<dbReference type="FunFam" id="2.10.25.10:FF:000090">
    <property type="entry name" value="laminin subunit alpha"/>
    <property type="match status" value="2"/>
</dbReference>
<dbReference type="SMART" id="SM00180">
    <property type="entry name" value="EGF_Lam"/>
    <property type="match status" value="10"/>
</dbReference>
<dbReference type="InterPro" id="IPR050440">
    <property type="entry name" value="Laminin/Netrin_ECM"/>
</dbReference>
<keyword evidence="2" id="KW-0964">Secreted</keyword>
<feature type="disulfide bond" evidence="9">
    <location>
        <begin position="755"/>
        <end position="764"/>
    </location>
</feature>
<dbReference type="PANTHER" id="PTHR10574:SF435">
    <property type="entry name" value="LAMININ SUBUNIT GAMMA-1"/>
    <property type="match status" value="1"/>
</dbReference>
<dbReference type="PROSITE" id="PS01248">
    <property type="entry name" value="EGF_LAM_1"/>
    <property type="match status" value="3"/>
</dbReference>
<feature type="disulfide bond" evidence="9">
    <location>
        <begin position="403"/>
        <end position="415"/>
    </location>
</feature>
<evidence type="ECO:0008006" key="18">
    <source>
        <dbReference type="Google" id="ProtNLM"/>
    </source>
</evidence>
<dbReference type="Pfam" id="PF00053">
    <property type="entry name" value="EGF_laminin"/>
    <property type="match status" value="11"/>
</dbReference>
<dbReference type="FunFam" id="2.60.120.260:FF:000018">
    <property type="entry name" value="Laminin subunit gamma 1"/>
    <property type="match status" value="1"/>
</dbReference>
<dbReference type="Gene3D" id="2.10.25.10">
    <property type="entry name" value="Laminin"/>
    <property type="match status" value="9"/>
</dbReference>
<feature type="domain" description="Laminin EGF-like" evidence="13">
    <location>
        <begin position="995"/>
        <end position="1041"/>
    </location>
</feature>
<dbReference type="SUPFAM" id="SSF57196">
    <property type="entry name" value="EGF/Laminin"/>
    <property type="match status" value="10"/>
</dbReference>
<evidence type="ECO:0000259" key="14">
    <source>
        <dbReference type="PROSITE" id="PS51115"/>
    </source>
</evidence>
<feature type="disulfide bond" evidence="9">
    <location>
        <begin position="997"/>
        <end position="1014"/>
    </location>
</feature>
<gene>
    <name evidence="16" type="ORF">PENTCL1PPCAC_2652</name>
</gene>
<evidence type="ECO:0000256" key="3">
    <source>
        <dbReference type="ARBA" id="ARBA00022729"/>
    </source>
</evidence>
<dbReference type="SMART" id="SM00136">
    <property type="entry name" value="LamNT"/>
    <property type="match status" value="1"/>
</dbReference>
<dbReference type="GO" id="GO:0040017">
    <property type="term" value="P:positive regulation of locomotion"/>
    <property type="evidence" value="ECO:0007669"/>
    <property type="project" value="UniProtKB-ARBA"/>
</dbReference>
<dbReference type="SMART" id="SM00281">
    <property type="entry name" value="LamB"/>
    <property type="match status" value="1"/>
</dbReference>
<feature type="disulfide bond" evidence="9">
    <location>
        <begin position="473"/>
        <end position="482"/>
    </location>
</feature>
<feature type="compositionally biased region" description="Basic and acidic residues" evidence="11">
    <location>
        <begin position="1437"/>
        <end position="1456"/>
    </location>
</feature>
<dbReference type="Pfam" id="PF00055">
    <property type="entry name" value="Laminin_N"/>
    <property type="match status" value="1"/>
</dbReference>
<dbReference type="GO" id="GO:0005576">
    <property type="term" value="C:extracellular region"/>
    <property type="evidence" value="ECO:0007669"/>
    <property type="project" value="UniProtKB-SubCell"/>
</dbReference>
<feature type="domain" description="Laminin EGF-like" evidence="13">
    <location>
        <begin position="947"/>
        <end position="994"/>
    </location>
</feature>
<evidence type="ECO:0000256" key="5">
    <source>
        <dbReference type="ARBA" id="ARBA00023157"/>
    </source>
</evidence>
<feature type="disulfide bond" evidence="9">
    <location>
        <begin position="1016"/>
        <end position="1025"/>
    </location>
</feature>
<feature type="domain" description="Laminin EGF-like" evidence="13">
    <location>
        <begin position="403"/>
        <end position="449"/>
    </location>
</feature>
<evidence type="ECO:0000313" key="17">
    <source>
        <dbReference type="Proteomes" id="UP001432027"/>
    </source>
</evidence>
<reference evidence="16" key="1">
    <citation type="submission" date="2023-10" db="EMBL/GenBank/DDBJ databases">
        <title>Genome assembly of Pristionchus species.</title>
        <authorList>
            <person name="Yoshida K."/>
            <person name="Sommer R.J."/>
        </authorList>
    </citation>
    <scope>NUCLEOTIDE SEQUENCE</scope>
    <source>
        <strain evidence="16">RS0144</strain>
    </source>
</reference>
<dbReference type="PROSITE" id="PS50027">
    <property type="entry name" value="EGF_LAM_2"/>
    <property type="match status" value="8"/>
</dbReference>
<keyword evidence="10" id="KW-0175">Coiled coil</keyword>
<organism evidence="16 17">
    <name type="scientific">Pristionchus entomophagus</name>
    <dbReference type="NCBI Taxonomy" id="358040"/>
    <lineage>
        <taxon>Eukaryota</taxon>
        <taxon>Metazoa</taxon>
        <taxon>Ecdysozoa</taxon>
        <taxon>Nematoda</taxon>
        <taxon>Chromadorea</taxon>
        <taxon>Rhabditida</taxon>
        <taxon>Rhabditina</taxon>
        <taxon>Diplogasteromorpha</taxon>
        <taxon>Diplogasteroidea</taxon>
        <taxon>Neodiplogasteridae</taxon>
        <taxon>Pristionchus</taxon>
    </lineage>
</organism>
<accession>A0AAV5SD58</accession>
<comment type="subunit">
    <text evidence="8">Laminin is a complex glycoprotein, consisting of three different polypeptide chains (alpha, beta, gamma), which are bound to each other by disulfide bonds into a cross-shaped molecule comprising one long and three short arms with globules at each end.</text>
</comment>
<feature type="domain" description="Laminin EGF-like" evidence="13">
    <location>
        <begin position="836"/>
        <end position="890"/>
    </location>
</feature>
<dbReference type="FunFam" id="2.10.25.10:FF:000051">
    <property type="entry name" value="Laminin subunit alpha 4"/>
    <property type="match status" value="1"/>
</dbReference>
<dbReference type="InterPro" id="IPR000742">
    <property type="entry name" value="EGF"/>
</dbReference>
<feature type="region of interest" description="Disordered" evidence="11">
    <location>
        <begin position="1419"/>
        <end position="1456"/>
    </location>
</feature>
<feature type="domain" description="Laminin IV type A" evidence="14">
    <location>
        <begin position="529"/>
        <end position="702"/>
    </location>
</feature>
<feature type="signal peptide" evidence="12">
    <location>
        <begin position="1"/>
        <end position="21"/>
    </location>
</feature>
<protein>
    <recommendedName>
        <fullName evidence="18">Lam-2</fullName>
    </recommendedName>
</protein>
<feature type="disulfide bond" evidence="9">
    <location>
        <begin position="947"/>
        <end position="959"/>
    </location>
</feature>
<dbReference type="Pfam" id="PF00052">
    <property type="entry name" value="Laminin_B"/>
    <property type="match status" value="1"/>
</dbReference>
<dbReference type="InterPro" id="IPR008211">
    <property type="entry name" value="Laminin_N"/>
</dbReference>
<keyword evidence="5 9" id="KW-1015">Disulfide bond</keyword>
<evidence type="ECO:0000256" key="2">
    <source>
        <dbReference type="ARBA" id="ARBA00022525"/>
    </source>
</evidence>
<comment type="caution">
    <text evidence="16">The sequence shown here is derived from an EMBL/GenBank/DDBJ whole genome shotgun (WGS) entry which is preliminary data.</text>
</comment>
<feature type="disulfide bond" evidence="9">
    <location>
        <begin position="860"/>
        <end position="869"/>
    </location>
</feature>
<dbReference type="FunFam" id="2.10.25.10:FF:000105">
    <property type="entry name" value="laminin subunit gamma-1"/>
    <property type="match status" value="2"/>
</dbReference>
<dbReference type="SMART" id="SM00181">
    <property type="entry name" value="EGF"/>
    <property type="match status" value="4"/>
</dbReference>
<feature type="domain" description="Laminin EGF-like" evidence="13">
    <location>
        <begin position="891"/>
        <end position="946"/>
    </location>
</feature>
<dbReference type="EMBL" id="BTSX01000001">
    <property type="protein sequence ID" value="GMS80477.1"/>
    <property type="molecule type" value="Genomic_DNA"/>
</dbReference>
<evidence type="ECO:0000256" key="10">
    <source>
        <dbReference type="SAM" id="Coils"/>
    </source>
</evidence>
<dbReference type="PANTHER" id="PTHR10574">
    <property type="entry name" value="NETRIN/LAMININ-RELATED"/>
    <property type="match status" value="1"/>
</dbReference>
<feature type="disulfide bond" evidence="9">
    <location>
        <begin position="968"/>
        <end position="977"/>
    </location>
</feature>
<evidence type="ECO:0000256" key="12">
    <source>
        <dbReference type="SAM" id="SignalP"/>
    </source>
</evidence>
<comment type="caution">
    <text evidence="9">Lacks conserved residue(s) required for the propagation of feature annotation.</text>
</comment>
<dbReference type="FunFam" id="2.10.25.10:FF:000067">
    <property type="entry name" value="Laminin subunit gamma 1"/>
    <property type="match status" value="2"/>
</dbReference>
<feature type="domain" description="Laminin EGF-like" evidence="13">
    <location>
        <begin position="288"/>
        <end position="346"/>
    </location>
</feature>
<feature type="disulfide bond" evidence="9">
    <location>
        <begin position="949"/>
        <end position="966"/>
    </location>
</feature>